<dbReference type="InterPro" id="IPR012337">
    <property type="entry name" value="RNaseH-like_sf"/>
</dbReference>
<dbReference type="SUPFAM" id="SSF53098">
    <property type="entry name" value="Ribonuclease H-like"/>
    <property type="match status" value="1"/>
</dbReference>
<dbReference type="Pfam" id="PF13966">
    <property type="entry name" value="zf-RVT"/>
    <property type="match status" value="1"/>
</dbReference>
<dbReference type="InterPro" id="IPR002156">
    <property type="entry name" value="RNaseH_domain"/>
</dbReference>
<dbReference type="Proteomes" id="UP001280121">
    <property type="component" value="Unassembled WGS sequence"/>
</dbReference>
<dbReference type="CDD" id="cd06222">
    <property type="entry name" value="RNase_H_like"/>
    <property type="match status" value="1"/>
</dbReference>
<dbReference type="GO" id="GO:0003676">
    <property type="term" value="F:nucleic acid binding"/>
    <property type="evidence" value="ECO:0007669"/>
    <property type="project" value="InterPro"/>
</dbReference>
<evidence type="ECO:0000259" key="2">
    <source>
        <dbReference type="Pfam" id="PF13966"/>
    </source>
</evidence>
<organism evidence="3 4">
    <name type="scientific">Dipteronia dyeriana</name>
    <dbReference type="NCBI Taxonomy" id="168575"/>
    <lineage>
        <taxon>Eukaryota</taxon>
        <taxon>Viridiplantae</taxon>
        <taxon>Streptophyta</taxon>
        <taxon>Embryophyta</taxon>
        <taxon>Tracheophyta</taxon>
        <taxon>Spermatophyta</taxon>
        <taxon>Magnoliopsida</taxon>
        <taxon>eudicotyledons</taxon>
        <taxon>Gunneridae</taxon>
        <taxon>Pentapetalae</taxon>
        <taxon>rosids</taxon>
        <taxon>malvids</taxon>
        <taxon>Sapindales</taxon>
        <taxon>Sapindaceae</taxon>
        <taxon>Hippocastanoideae</taxon>
        <taxon>Acereae</taxon>
        <taxon>Dipteronia</taxon>
    </lineage>
</organism>
<comment type="caution">
    <text evidence="3">The sequence shown here is derived from an EMBL/GenBank/DDBJ whole genome shotgun (WGS) entry which is preliminary data.</text>
</comment>
<accession>A0AAD9XLR0</accession>
<feature type="domain" description="RNase H type-1" evidence="1">
    <location>
        <begin position="204"/>
        <end position="257"/>
    </location>
</feature>
<feature type="domain" description="Reverse transcriptase zinc-binding" evidence="2">
    <location>
        <begin position="13"/>
        <end position="78"/>
    </location>
</feature>
<evidence type="ECO:0000313" key="3">
    <source>
        <dbReference type="EMBL" id="KAK2661626.1"/>
    </source>
</evidence>
<dbReference type="InterPro" id="IPR036397">
    <property type="entry name" value="RNaseH_sf"/>
</dbReference>
<reference evidence="3" key="1">
    <citation type="journal article" date="2023" name="Plant J.">
        <title>Genome sequences and population genomics provide insights into the demographic history, inbreeding, and mutation load of two 'living fossil' tree species of Dipteronia.</title>
        <authorList>
            <person name="Feng Y."/>
            <person name="Comes H.P."/>
            <person name="Chen J."/>
            <person name="Zhu S."/>
            <person name="Lu R."/>
            <person name="Zhang X."/>
            <person name="Li P."/>
            <person name="Qiu J."/>
            <person name="Olsen K.M."/>
            <person name="Qiu Y."/>
        </authorList>
    </citation>
    <scope>NUCLEOTIDE SEQUENCE</scope>
    <source>
        <strain evidence="3">KIB01</strain>
    </source>
</reference>
<dbReference type="PANTHER" id="PTHR47723:SF22">
    <property type="entry name" value="RNASE H TYPE-1 DOMAIN-CONTAINING PROTEIN"/>
    <property type="match status" value="1"/>
</dbReference>
<sequence length="262" mass="30351">MLEEFDSGGLSDFSLPWKGWCPPKVEFFIWKLPKGRELVADVLHKFGMGVDLVCKMCNKEIETQNHSFIHCDWAWKVWLQGFNWWGVEIIPNRDVKGWWESWRGLCPTPRKGRIWNLQFLATMWTIWEMRNDALFRGKEVCVMKVVDMVKFRMVWWYKHYGSGSKESVDMLLLHLTDLCVDSKRRNEQCDEVWIPPVGNVLKFNIDGSALGKPGQAGIKGVLRDCRGKVLCMFSFNVDIQNSNTAEVMAIHKAVDLCCSSPL</sequence>
<gene>
    <name evidence="3" type="ORF">Ddye_000200</name>
</gene>
<dbReference type="InterPro" id="IPR026960">
    <property type="entry name" value="RVT-Znf"/>
</dbReference>
<dbReference type="Pfam" id="PF13456">
    <property type="entry name" value="RVT_3"/>
    <property type="match status" value="1"/>
</dbReference>
<protein>
    <recommendedName>
        <fullName evidence="5">Reverse transcriptase zinc-binding domain-containing protein</fullName>
    </recommendedName>
</protein>
<evidence type="ECO:0000313" key="4">
    <source>
        <dbReference type="Proteomes" id="UP001280121"/>
    </source>
</evidence>
<dbReference type="InterPro" id="IPR044730">
    <property type="entry name" value="RNase_H-like_dom_plant"/>
</dbReference>
<evidence type="ECO:0008006" key="5">
    <source>
        <dbReference type="Google" id="ProtNLM"/>
    </source>
</evidence>
<dbReference type="Gene3D" id="3.30.420.10">
    <property type="entry name" value="Ribonuclease H-like superfamily/Ribonuclease H"/>
    <property type="match status" value="1"/>
</dbReference>
<evidence type="ECO:0000259" key="1">
    <source>
        <dbReference type="Pfam" id="PF13456"/>
    </source>
</evidence>
<dbReference type="GO" id="GO:0004523">
    <property type="term" value="F:RNA-DNA hybrid ribonuclease activity"/>
    <property type="evidence" value="ECO:0007669"/>
    <property type="project" value="InterPro"/>
</dbReference>
<dbReference type="AlphaFoldDB" id="A0AAD9XLR0"/>
<dbReference type="PANTHER" id="PTHR47723">
    <property type="entry name" value="OS05G0353850 PROTEIN"/>
    <property type="match status" value="1"/>
</dbReference>
<name>A0AAD9XLR0_9ROSI</name>
<proteinExistence type="predicted"/>
<dbReference type="EMBL" id="JANJYI010000001">
    <property type="protein sequence ID" value="KAK2661626.1"/>
    <property type="molecule type" value="Genomic_DNA"/>
</dbReference>
<dbReference type="InterPro" id="IPR053151">
    <property type="entry name" value="RNase_H-like"/>
</dbReference>
<keyword evidence="4" id="KW-1185">Reference proteome</keyword>